<sequence>MAVLANNGRRAALTVEQLGTVPHTARTYRTVGRAYFLAPRAEIVDNLNEKQVSYSNELDRLTKSKAALEKGLKGVEGELRELLQSSPALAQQLMSRSS</sequence>
<dbReference type="Gene3D" id="1.10.287.370">
    <property type="match status" value="1"/>
</dbReference>
<dbReference type="STRING" id="574566.I0YQT8"/>
<gene>
    <name evidence="4" type="ORF">COCSUDRAFT_57321</name>
</gene>
<dbReference type="AlphaFoldDB" id="I0YQT8"/>
<evidence type="ECO:0000313" key="4">
    <source>
        <dbReference type="EMBL" id="EIE20757.1"/>
    </source>
</evidence>
<dbReference type="InterPro" id="IPR009053">
    <property type="entry name" value="Prefoldin"/>
</dbReference>
<dbReference type="GO" id="GO:0016272">
    <property type="term" value="C:prefoldin complex"/>
    <property type="evidence" value="ECO:0007669"/>
    <property type="project" value="InterPro"/>
</dbReference>
<accession>I0YQT8</accession>
<dbReference type="PANTHER" id="PTHR20903">
    <property type="entry name" value="PREFOLDIN SUBUNIT 1-RELATED"/>
    <property type="match status" value="1"/>
</dbReference>
<protein>
    <recommendedName>
        <fullName evidence="6">Prefoldin</fullName>
    </recommendedName>
</protein>
<dbReference type="RefSeq" id="XP_005645301.1">
    <property type="nucleotide sequence ID" value="XM_005645244.1"/>
</dbReference>
<evidence type="ECO:0000256" key="2">
    <source>
        <dbReference type="ARBA" id="ARBA00023186"/>
    </source>
</evidence>
<dbReference type="GO" id="GO:0044183">
    <property type="term" value="F:protein folding chaperone"/>
    <property type="evidence" value="ECO:0007669"/>
    <property type="project" value="TreeGrafter"/>
</dbReference>
<dbReference type="SUPFAM" id="SSF46579">
    <property type="entry name" value="Prefoldin"/>
    <property type="match status" value="1"/>
</dbReference>
<dbReference type="GO" id="GO:0009409">
    <property type="term" value="P:response to cold"/>
    <property type="evidence" value="ECO:0007669"/>
    <property type="project" value="UniProtKB-ARBA"/>
</dbReference>
<dbReference type="InterPro" id="IPR002777">
    <property type="entry name" value="PFD_beta-like"/>
</dbReference>
<reference evidence="4 5" key="1">
    <citation type="journal article" date="2012" name="Genome Biol.">
        <title>The genome of the polar eukaryotic microalga coccomyxa subellipsoidea reveals traits of cold adaptation.</title>
        <authorList>
            <person name="Blanc G."/>
            <person name="Agarkova I."/>
            <person name="Grimwood J."/>
            <person name="Kuo A."/>
            <person name="Brueggeman A."/>
            <person name="Dunigan D."/>
            <person name="Gurnon J."/>
            <person name="Ladunga I."/>
            <person name="Lindquist E."/>
            <person name="Lucas S."/>
            <person name="Pangilinan J."/>
            <person name="Proschold T."/>
            <person name="Salamov A."/>
            <person name="Schmutz J."/>
            <person name="Weeks D."/>
            <person name="Yamada T."/>
            <person name="Claverie J.M."/>
            <person name="Grigoriev I."/>
            <person name="Van Etten J."/>
            <person name="Lomsadze A."/>
            <person name="Borodovsky M."/>
        </authorList>
    </citation>
    <scope>NUCLEOTIDE SEQUENCE [LARGE SCALE GENOMIC DNA]</scope>
    <source>
        <strain evidence="4 5">C-169</strain>
    </source>
</reference>
<dbReference type="GO" id="GO:0051082">
    <property type="term" value="F:unfolded protein binding"/>
    <property type="evidence" value="ECO:0007669"/>
    <property type="project" value="InterPro"/>
</dbReference>
<comment type="similarity">
    <text evidence="1">Belongs to the prefoldin subunit beta family.</text>
</comment>
<dbReference type="OrthoDB" id="5242628at2759"/>
<evidence type="ECO:0008006" key="6">
    <source>
        <dbReference type="Google" id="ProtNLM"/>
    </source>
</evidence>
<dbReference type="KEGG" id="csl:COCSUDRAFT_57321"/>
<name>I0YQT8_COCSC</name>
<dbReference type="eggNOG" id="KOG3501">
    <property type="taxonomic scope" value="Eukaryota"/>
</dbReference>
<keyword evidence="2" id="KW-0143">Chaperone</keyword>
<evidence type="ECO:0000313" key="5">
    <source>
        <dbReference type="Proteomes" id="UP000007264"/>
    </source>
</evidence>
<dbReference type="GeneID" id="17038736"/>
<feature type="coiled-coil region" evidence="3">
    <location>
        <begin position="44"/>
        <end position="85"/>
    </location>
</feature>
<keyword evidence="5" id="KW-1185">Reference proteome</keyword>
<keyword evidence="3" id="KW-0175">Coiled coil</keyword>
<dbReference type="GO" id="GO:0005737">
    <property type="term" value="C:cytoplasm"/>
    <property type="evidence" value="ECO:0007669"/>
    <property type="project" value="TreeGrafter"/>
</dbReference>
<evidence type="ECO:0000256" key="3">
    <source>
        <dbReference type="SAM" id="Coils"/>
    </source>
</evidence>
<dbReference type="EMBL" id="AGSI01000014">
    <property type="protein sequence ID" value="EIE20757.1"/>
    <property type="molecule type" value="Genomic_DNA"/>
</dbReference>
<comment type="caution">
    <text evidence="4">The sequence shown here is derived from an EMBL/GenBank/DDBJ whole genome shotgun (WGS) entry which is preliminary data.</text>
</comment>
<organism evidence="4 5">
    <name type="scientific">Coccomyxa subellipsoidea (strain C-169)</name>
    <name type="common">Green microalga</name>
    <dbReference type="NCBI Taxonomy" id="574566"/>
    <lineage>
        <taxon>Eukaryota</taxon>
        <taxon>Viridiplantae</taxon>
        <taxon>Chlorophyta</taxon>
        <taxon>core chlorophytes</taxon>
        <taxon>Trebouxiophyceae</taxon>
        <taxon>Trebouxiophyceae incertae sedis</taxon>
        <taxon>Coccomyxaceae</taxon>
        <taxon>Coccomyxa</taxon>
        <taxon>Coccomyxa subellipsoidea</taxon>
    </lineage>
</organism>
<dbReference type="PANTHER" id="PTHR20903:SF0">
    <property type="entry name" value="PREFOLDIN SUBUNIT 1"/>
    <property type="match status" value="1"/>
</dbReference>
<proteinExistence type="inferred from homology"/>
<dbReference type="Proteomes" id="UP000007264">
    <property type="component" value="Unassembled WGS sequence"/>
</dbReference>
<dbReference type="Pfam" id="PF01920">
    <property type="entry name" value="Prefoldin_2"/>
    <property type="match status" value="1"/>
</dbReference>
<evidence type="ECO:0000256" key="1">
    <source>
        <dbReference type="ARBA" id="ARBA00008045"/>
    </source>
</evidence>